<dbReference type="SUPFAM" id="SSF56601">
    <property type="entry name" value="beta-lactamase/transpeptidase-like"/>
    <property type="match status" value="1"/>
</dbReference>
<dbReference type="Proteomes" id="UP001527882">
    <property type="component" value="Unassembled WGS sequence"/>
</dbReference>
<evidence type="ECO:0000256" key="1">
    <source>
        <dbReference type="ARBA" id="ARBA00022801"/>
    </source>
</evidence>
<dbReference type="PANTHER" id="PTHR43283">
    <property type="entry name" value="BETA-LACTAMASE-RELATED"/>
    <property type="match status" value="1"/>
</dbReference>
<feature type="domain" description="Beta-lactamase-related" evidence="2">
    <location>
        <begin position="24"/>
        <end position="349"/>
    </location>
</feature>
<comment type="caution">
    <text evidence="3">The sequence shown here is derived from an EMBL/GenBank/DDBJ whole genome shotgun (WGS) entry which is preliminary data.</text>
</comment>
<dbReference type="GO" id="GO:0016787">
    <property type="term" value="F:hydrolase activity"/>
    <property type="evidence" value="ECO:0007669"/>
    <property type="project" value="UniProtKB-KW"/>
</dbReference>
<dbReference type="InterPro" id="IPR001466">
    <property type="entry name" value="Beta-lactam-related"/>
</dbReference>
<evidence type="ECO:0000313" key="3">
    <source>
        <dbReference type="EMBL" id="MCZ8517567.1"/>
    </source>
</evidence>
<dbReference type="InterPro" id="IPR012338">
    <property type="entry name" value="Beta-lactam/transpept-like"/>
</dbReference>
<dbReference type="Gene3D" id="3.40.710.10">
    <property type="entry name" value="DD-peptidase/beta-lactamase superfamily"/>
    <property type="match status" value="1"/>
</dbReference>
<reference evidence="3 4" key="1">
    <citation type="submission" date="2022-12" db="EMBL/GenBank/DDBJ databases">
        <title>Draft genome sequence of Paenibacillus sp. dW9.</title>
        <authorList>
            <person name="Choi E.-W."/>
            <person name="Kim D.-U."/>
        </authorList>
    </citation>
    <scope>NUCLEOTIDE SEQUENCE [LARGE SCALE GENOMIC DNA]</scope>
    <source>
        <strain evidence="4">dW9</strain>
    </source>
</reference>
<evidence type="ECO:0000259" key="2">
    <source>
        <dbReference type="Pfam" id="PF00144"/>
    </source>
</evidence>
<dbReference type="EMBL" id="JAQAGZ010000042">
    <property type="protein sequence ID" value="MCZ8517567.1"/>
    <property type="molecule type" value="Genomic_DNA"/>
</dbReference>
<dbReference type="Pfam" id="PF00144">
    <property type="entry name" value="Beta-lactamase"/>
    <property type="match status" value="1"/>
</dbReference>
<dbReference type="PANTHER" id="PTHR43283:SF11">
    <property type="entry name" value="BETA-LACTAMASE-RELATED DOMAIN-CONTAINING PROTEIN"/>
    <property type="match status" value="1"/>
</dbReference>
<evidence type="ECO:0000313" key="4">
    <source>
        <dbReference type="Proteomes" id="UP001527882"/>
    </source>
</evidence>
<sequence>MDYTSPEKQGMNSSKLLNAFRLLDRETERGEIPGGVAIVGRHGRIVGTYKAGLSIATDFAKYAVREDTIYDCASLTKVVVTLPLILLLLDNGEVRLNDPVCRYIPDFAAKGKSQVTLKHLLTHTSGLPAFTDMYSQGWSPEEIKKLVWNQELTYETGKGYVYSDLGYIALGEIVSKLLGQSIDSAARDYIFEPLGMADTGYRPHESLKPRIAATEFIFGSYRWGEVHDKNTWAMGGVSGHAGMFSTAADLAKYAMMWLNLGRYPGGRLLSASAVTTSTRNFTSHLNANRGLGWVLKGDKWDASGDWSSPASYGHTGFTGTSLWMDPEKDVFAVLLTNRVHFGRDKSVAWLRDSFHNAVSAAVED</sequence>
<name>A0ABT4QL77_9BACL</name>
<proteinExistence type="predicted"/>
<keyword evidence="4" id="KW-1185">Reference proteome</keyword>
<gene>
    <name evidence="3" type="ORF">O9H85_35585</name>
</gene>
<keyword evidence="1 3" id="KW-0378">Hydrolase</keyword>
<dbReference type="InterPro" id="IPR050789">
    <property type="entry name" value="Diverse_Enzym_Activities"/>
</dbReference>
<organism evidence="3 4">
    <name type="scientific">Paenibacillus gyeongsangnamensis</name>
    <dbReference type="NCBI Taxonomy" id="3388067"/>
    <lineage>
        <taxon>Bacteria</taxon>
        <taxon>Bacillati</taxon>
        <taxon>Bacillota</taxon>
        <taxon>Bacilli</taxon>
        <taxon>Bacillales</taxon>
        <taxon>Paenibacillaceae</taxon>
        <taxon>Paenibacillus</taxon>
    </lineage>
</organism>
<accession>A0ABT4QL77</accession>
<protein>
    <submittedName>
        <fullName evidence="3">Serine hydrolase</fullName>
    </submittedName>
</protein>